<organism evidence="1 2">
    <name type="scientific">Nonomuraea recticatena</name>
    <dbReference type="NCBI Taxonomy" id="46178"/>
    <lineage>
        <taxon>Bacteria</taxon>
        <taxon>Bacillati</taxon>
        <taxon>Actinomycetota</taxon>
        <taxon>Actinomycetes</taxon>
        <taxon>Streptosporangiales</taxon>
        <taxon>Streptosporangiaceae</taxon>
        <taxon>Nonomuraea</taxon>
    </lineage>
</organism>
<evidence type="ECO:0000313" key="2">
    <source>
        <dbReference type="Proteomes" id="UP001501666"/>
    </source>
</evidence>
<protein>
    <submittedName>
        <fullName evidence="1">Uncharacterized protein</fullName>
    </submittedName>
</protein>
<accession>A0ABN3STS9</accession>
<evidence type="ECO:0000313" key="1">
    <source>
        <dbReference type="EMBL" id="GAA2684145.1"/>
    </source>
</evidence>
<dbReference type="EMBL" id="BAAATE010000024">
    <property type="protein sequence ID" value="GAA2684145.1"/>
    <property type="molecule type" value="Genomic_DNA"/>
</dbReference>
<proteinExistence type="predicted"/>
<dbReference type="Proteomes" id="UP001501666">
    <property type="component" value="Unassembled WGS sequence"/>
</dbReference>
<reference evidence="1 2" key="1">
    <citation type="journal article" date="2019" name="Int. J. Syst. Evol. Microbiol.">
        <title>The Global Catalogue of Microorganisms (GCM) 10K type strain sequencing project: providing services to taxonomists for standard genome sequencing and annotation.</title>
        <authorList>
            <consortium name="The Broad Institute Genomics Platform"/>
            <consortium name="The Broad Institute Genome Sequencing Center for Infectious Disease"/>
            <person name="Wu L."/>
            <person name="Ma J."/>
        </authorList>
    </citation>
    <scope>NUCLEOTIDE SEQUENCE [LARGE SCALE GENOMIC DNA]</scope>
    <source>
        <strain evidence="1 2">JCM 6835</strain>
    </source>
</reference>
<dbReference type="RefSeq" id="WP_346152545.1">
    <property type="nucleotide sequence ID" value="NZ_BAAATE010000024.1"/>
</dbReference>
<gene>
    <name evidence="1" type="ORF">GCM10010412_070270</name>
</gene>
<name>A0ABN3STS9_9ACTN</name>
<comment type="caution">
    <text evidence="1">The sequence shown here is derived from an EMBL/GenBank/DDBJ whole genome shotgun (WGS) entry which is preliminary data.</text>
</comment>
<sequence>MRAKVGVRGMSAVCRGNAVTQAITGTGGFSVAIAPDGIRAAAAAVIFWIWCSMPETGARLAR</sequence>
<keyword evidence="2" id="KW-1185">Reference proteome</keyword>